<dbReference type="PANTHER" id="PTHR30329:SF21">
    <property type="entry name" value="LIPOPROTEIN YIAD-RELATED"/>
    <property type="match status" value="1"/>
</dbReference>
<dbReference type="EMBL" id="JABAHY010000022">
    <property type="protein sequence ID" value="NLS11101.1"/>
    <property type="molecule type" value="Genomic_DNA"/>
</dbReference>
<evidence type="ECO:0000259" key="3">
    <source>
        <dbReference type="PROSITE" id="PS51123"/>
    </source>
</evidence>
<sequence>MATTDTDKLHWRKKLGLALVAGLMVTACAPEEELESEASSDSGPVDVEDAIDTVTYSMPREEGTMTVGLHGLEVEDSITRYDLDDAVEYLGGESEDEDVIVLETDILFSPNEWELPEVAPTRTEELVEEVPEGASVNVHGHTDSLPVDETQYDFDNQELSENRAQAVADVLSDVRPDLELTVEGFGDSEPAVTEDEDDPDTFAANRRVEIRYGD</sequence>
<proteinExistence type="predicted"/>
<dbReference type="Gene3D" id="3.30.1330.60">
    <property type="entry name" value="OmpA-like domain"/>
    <property type="match status" value="1"/>
</dbReference>
<dbReference type="PANTHER" id="PTHR30329">
    <property type="entry name" value="STATOR ELEMENT OF FLAGELLAR MOTOR COMPLEX"/>
    <property type="match status" value="1"/>
</dbReference>
<evidence type="ECO:0000256" key="1">
    <source>
        <dbReference type="PROSITE-ProRule" id="PRU00473"/>
    </source>
</evidence>
<reference evidence="4 5" key="1">
    <citation type="submission" date="2020-04" db="EMBL/GenBank/DDBJ databases">
        <title>Nesterenkonia sp. nov., isolated from marine sediment.</title>
        <authorList>
            <person name="Zhang G."/>
        </authorList>
    </citation>
    <scope>NUCLEOTIDE SEQUENCE [LARGE SCALE GENOMIC DNA]</scope>
    <source>
        <strain evidence="4 5">MY13</strain>
    </source>
</reference>
<dbReference type="RefSeq" id="WP_168888586.1">
    <property type="nucleotide sequence ID" value="NZ_JABAHY010000022.1"/>
</dbReference>
<dbReference type="Proteomes" id="UP000523139">
    <property type="component" value="Unassembled WGS sequence"/>
</dbReference>
<dbReference type="CDD" id="cd07185">
    <property type="entry name" value="OmpA_C-like"/>
    <property type="match status" value="1"/>
</dbReference>
<keyword evidence="1" id="KW-0472">Membrane</keyword>
<evidence type="ECO:0000256" key="2">
    <source>
        <dbReference type="SAM" id="MobiDB-lite"/>
    </source>
</evidence>
<accession>A0A7X8TM64</accession>
<dbReference type="GO" id="GO:0016020">
    <property type="term" value="C:membrane"/>
    <property type="evidence" value="ECO:0007669"/>
    <property type="project" value="UniProtKB-UniRule"/>
</dbReference>
<feature type="domain" description="OmpA-like" evidence="3">
    <location>
        <begin position="95"/>
        <end position="214"/>
    </location>
</feature>
<dbReference type="SUPFAM" id="SSF103088">
    <property type="entry name" value="OmpA-like"/>
    <property type="match status" value="1"/>
</dbReference>
<dbReference type="PROSITE" id="PS51123">
    <property type="entry name" value="OMPA_2"/>
    <property type="match status" value="1"/>
</dbReference>
<organism evidence="4 5">
    <name type="scientific">Nesterenkonia sedimenti</name>
    <dbReference type="NCBI Taxonomy" id="1463632"/>
    <lineage>
        <taxon>Bacteria</taxon>
        <taxon>Bacillati</taxon>
        <taxon>Actinomycetota</taxon>
        <taxon>Actinomycetes</taxon>
        <taxon>Micrococcales</taxon>
        <taxon>Micrococcaceae</taxon>
        <taxon>Nesterenkonia</taxon>
    </lineage>
</organism>
<dbReference type="Pfam" id="PF00691">
    <property type="entry name" value="OmpA"/>
    <property type="match status" value="1"/>
</dbReference>
<feature type="region of interest" description="Disordered" evidence="2">
    <location>
        <begin position="183"/>
        <end position="214"/>
    </location>
</feature>
<name>A0A7X8TM64_9MICC</name>
<gene>
    <name evidence="4" type="ORF">HGQ17_14065</name>
</gene>
<dbReference type="InterPro" id="IPR006665">
    <property type="entry name" value="OmpA-like"/>
</dbReference>
<dbReference type="InterPro" id="IPR036737">
    <property type="entry name" value="OmpA-like_sf"/>
</dbReference>
<protein>
    <submittedName>
        <fullName evidence="4">OmpA family protein</fullName>
    </submittedName>
</protein>
<evidence type="ECO:0000313" key="4">
    <source>
        <dbReference type="EMBL" id="NLS11101.1"/>
    </source>
</evidence>
<evidence type="ECO:0000313" key="5">
    <source>
        <dbReference type="Proteomes" id="UP000523139"/>
    </source>
</evidence>
<dbReference type="AlphaFoldDB" id="A0A7X8TM64"/>
<comment type="caution">
    <text evidence="4">The sequence shown here is derived from an EMBL/GenBank/DDBJ whole genome shotgun (WGS) entry which is preliminary data.</text>
</comment>
<keyword evidence="5" id="KW-1185">Reference proteome</keyword>
<dbReference type="InterPro" id="IPR050330">
    <property type="entry name" value="Bact_OuterMem_StrucFunc"/>
</dbReference>